<dbReference type="RefSeq" id="XP_062701476.1">
    <property type="nucleotide sequence ID" value="XM_062845492.1"/>
</dbReference>
<dbReference type="InterPro" id="IPR012337">
    <property type="entry name" value="RNaseH-like_sf"/>
</dbReference>
<dbReference type="Gene3D" id="3.10.10.10">
    <property type="entry name" value="HIV Type 1 Reverse Transcriptase, subunit A, domain 1"/>
    <property type="match status" value="1"/>
</dbReference>
<dbReference type="Pfam" id="PF05380">
    <property type="entry name" value="Peptidase_A17"/>
    <property type="match status" value="1"/>
</dbReference>
<sequence length="1224" mass="139230">MRAGRSSEPVATKTNLGWTIYGAVEDLHEPYQHRLLHICSGSKDRELHDIVKDFFSIENTGVVAAPVVESEDDRRARDILQRTTIRTSSGRFETGLLWRYDYFEFPDSRSMAERRLKCLERRLEKKPELYENVRQQLAAYVSKGYAHRTTTDEVAGFDPRRTWYLPLGVVVNPNKPGKIRVVWDAAAKVDGVSFNSMLIKGPDMLASLPAVLQRFRQRQIAVTGDIKEMFHQISIRPEDRQSQLFLWRDKPSDGIQTYVMNAATFGSTCSPCSAQYIKNRNAEEWKNDFPEAADAIIHNHYVDDYLDSMDSVEEAATTAIAVKTVHAKAGFEIRSWLSNSEEVVRQVGDGSPQDVSKSIAVDKSTDTERVLGMLWQPSSDVFTFQTRFRDGISKLIECTIVPTKREVLKVVMSLFDPLGLVSAFVVHGKCIIQDIWRCNIGWDEKIPEQIFIRWCRWVNVLKELDSIRIPRCYFSNYSPMSLDTLELHVFVDASEEAYACVGYFRIVDRGLVRCALVSAKSKVAPIKPLSIPRLELQAAVIGSRLVKSIQENHTLPIRRRVIWSDSSTVLSWIQSDQRKYRQFVAVRVSEILDETCVSEWRWVPTRLNVADEATKWTKGPNFDANSRWFIGPEFLYLDESEWPTKTLPLGDTAEELRAVHAHHRKISEPIIKYERFSKWERLLRTTAFLLRYTSNIRNLSRGKNAELNIVLSQQELQRAEEFLWHSVQKEAYPDELIALEKRKLQSNSAKLETTSPLRKLSPFIGESGVIRQDGRIGNAVYVSYDARFPIILPKNHYVTGLVLDYYHRRYGHGNVETTVNEIRQKFHISNLRTEIRKQIRKCNWCAVYKAVPQAPKMAPLPDSRITPYIRPFSFVGVDYCGPYFIRVGRSNVKRWIALFVCQTVRAIHLEVVSSLSTESCKMAVRRFIARRGAPQRIFSDQGTNFHGARKELIQEIAGINGKLAETFTNSNTQWILNPPAAPHMGGSWERLVRSVKTGLAVLSTSRNPDEETFGTVVAEVEAIVNSRPLTHVPLDSEDDEALTPNHFVMLSSSGVVQPAKLPITSKVSLKTNWGHAQHLLDLFWSRWIREYLPNIRGRTKWFEDSPPIKPGDLVIVVEEGMRNSWARGKVVRIYPGKDGRVRVADVQINGKVLQRPVAKLAVIQVQSCDTAGGTSQQYGSGIVGNDHSVYTGLEATMNSRRDKAVTVTLTGTDDRTTDNDIDKA</sequence>
<dbReference type="EnsemblMetazoa" id="AALFPA23_014131.R20541">
    <property type="protein sequence ID" value="AALFPA23_014131.P20541"/>
    <property type="gene ID" value="AALFPA23_014131"/>
</dbReference>
<dbReference type="InterPro" id="IPR001584">
    <property type="entry name" value="Integrase_cat-core"/>
</dbReference>
<dbReference type="InterPro" id="IPR000477">
    <property type="entry name" value="RT_dom"/>
</dbReference>
<proteinExistence type="predicted"/>
<protein>
    <recommendedName>
        <fullName evidence="1">Integrase catalytic domain-containing protein</fullName>
    </recommendedName>
</protein>
<dbReference type="Proteomes" id="UP000069940">
    <property type="component" value="Unassembled WGS sequence"/>
</dbReference>
<name>A0ABM1Z1N7_AEDAL</name>
<dbReference type="Gene3D" id="1.10.340.70">
    <property type="match status" value="1"/>
</dbReference>
<dbReference type="Pfam" id="PF17921">
    <property type="entry name" value="Integrase_H2C2"/>
    <property type="match status" value="1"/>
</dbReference>
<dbReference type="Gene3D" id="3.30.70.270">
    <property type="match status" value="1"/>
</dbReference>
<dbReference type="InterPro" id="IPR036397">
    <property type="entry name" value="RNaseH_sf"/>
</dbReference>
<accession>A0ABM1Z1N7</accession>
<dbReference type="InterPro" id="IPR041588">
    <property type="entry name" value="Integrase_H2C2"/>
</dbReference>
<dbReference type="PANTHER" id="PTHR47331:SF1">
    <property type="entry name" value="GAG-LIKE PROTEIN"/>
    <property type="match status" value="1"/>
</dbReference>
<dbReference type="InterPro" id="IPR008042">
    <property type="entry name" value="Retrotrans_Pao"/>
</dbReference>
<dbReference type="GeneID" id="134285193"/>
<dbReference type="InterPro" id="IPR040676">
    <property type="entry name" value="DUF5641"/>
</dbReference>
<dbReference type="SUPFAM" id="SSF53098">
    <property type="entry name" value="Ribonuclease H-like"/>
    <property type="match status" value="1"/>
</dbReference>
<dbReference type="SUPFAM" id="SSF56672">
    <property type="entry name" value="DNA/RNA polymerases"/>
    <property type="match status" value="1"/>
</dbReference>
<evidence type="ECO:0000313" key="2">
    <source>
        <dbReference type="EnsemblMetazoa" id="AALFPA23_014131.P20541"/>
    </source>
</evidence>
<organism evidence="2 3">
    <name type="scientific">Aedes albopictus</name>
    <name type="common">Asian tiger mosquito</name>
    <name type="synonym">Stegomyia albopicta</name>
    <dbReference type="NCBI Taxonomy" id="7160"/>
    <lineage>
        <taxon>Eukaryota</taxon>
        <taxon>Metazoa</taxon>
        <taxon>Ecdysozoa</taxon>
        <taxon>Arthropoda</taxon>
        <taxon>Hexapoda</taxon>
        <taxon>Insecta</taxon>
        <taxon>Pterygota</taxon>
        <taxon>Neoptera</taxon>
        <taxon>Endopterygota</taxon>
        <taxon>Diptera</taxon>
        <taxon>Nematocera</taxon>
        <taxon>Culicoidea</taxon>
        <taxon>Culicidae</taxon>
        <taxon>Culicinae</taxon>
        <taxon>Aedini</taxon>
        <taxon>Aedes</taxon>
        <taxon>Stegomyia</taxon>
    </lineage>
</organism>
<dbReference type="Pfam" id="PF18701">
    <property type="entry name" value="DUF5641"/>
    <property type="match status" value="1"/>
</dbReference>
<reference evidence="3" key="1">
    <citation type="journal article" date="2015" name="Proc. Natl. Acad. Sci. U.S.A.">
        <title>Genome sequence of the Asian Tiger mosquito, Aedes albopictus, reveals insights into its biology, genetics, and evolution.</title>
        <authorList>
            <person name="Chen X.G."/>
            <person name="Jiang X."/>
            <person name="Gu J."/>
            <person name="Xu M."/>
            <person name="Wu Y."/>
            <person name="Deng Y."/>
            <person name="Zhang C."/>
            <person name="Bonizzoni M."/>
            <person name="Dermauw W."/>
            <person name="Vontas J."/>
            <person name="Armbruster P."/>
            <person name="Huang X."/>
            <person name="Yang Y."/>
            <person name="Zhang H."/>
            <person name="He W."/>
            <person name="Peng H."/>
            <person name="Liu Y."/>
            <person name="Wu K."/>
            <person name="Chen J."/>
            <person name="Lirakis M."/>
            <person name="Topalis P."/>
            <person name="Van Leeuwen T."/>
            <person name="Hall A.B."/>
            <person name="Jiang X."/>
            <person name="Thorpe C."/>
            <person name="Mueller R.L."/>
            <person name="Sun C."/>
            <person name="Waterhouse R.M."/>
            <person name="Yan G."/>
            <person name="Tu Z.J."/>
            <person name="Fang X."/>
            <person name="James A.A."/>
        </authorList>
    </citation>
    <scope>NUCLEOTIDE SEQUENCE [LARGE SCALE GENOMIC DNA]</scope>
    <source>
        <strain evidence="3">Foshan</strain>
    </source>
</reference>
<dbReference type="CDD" id="cd01644">
    <property type="entry name" value="RT_pepA17"/>
    <property type="match status" value="1"/>
</dbReference>
<feature type="domain" description="Integrase catalytic" evidence="1">
    <location>
        <begin position="867"/>
        <end position="1052"/>
    </location>
</feature>
<reference evidence="2" key="2">
    <citation type="submission" date="2025-05" db="UniProtKB">
        <authorList>
            <consortium name="EnsemblMetazoa"/>
        </authorList>
    </citation>
    <scope>IDENTIFICATION</scope>
    <source>
        <strain evidence="2">Foshan</strain>
    </source>
</reference>
<keyword evidence="3" id="KW-1185">Reference proteome</keyword>
<dbReference type="Gene3D" id="3.30.420.10">
    <property type="entry name" value="Ribonuclease H-like superfamily/Ribonuclease H"/>
    <property type="match status" value="1"/>
</dbReference>
<dbReference type="InterPro" id="IPR043128">
    <property type="entry name" value="Rev_trsase/Diguanyl_cyclase"/>
</dbReference>
<evidence type="ECO:0000313" key="3">
    <source>
        <dbReference type="Proteomes" id="UP000069940"/>
    </source>
</evidence>
<dbReference type="PANTHER" id="PTHR47331">
    <property type="entry name" value="PHD-TYPE DOMAIN-CONTAINING PROTEIN"/>
    <property type="match status" value="1"/>
</dbReference>
<dbReference type="InterPro" id="IPR043502">
    <property type="entry name" value="DNA/RNA_pol_sf"/>
</dbReference>
<dbReference type="PROSITE" id="PS50994">
    <property type="entry name" value="INTEGRASE"/>
    <property type="match status" value="1"/>
</dbReference>
<dbReference type="Pfam" id="PF00078">
    <property type="entry name" value="RVT_1"/>
    <property type="match status" value="1"/>
</dbReference>
<evidence type="ECO:0000259" key="1">
    <source>
        <dbReference type="PROSITE" id="PS50994"/>
    </source>
</evidence>